<dbReference type="EMBL" id="FOCP01000006">
    <property type="protein sequence ID" value="SEN03990.1"/>
    <property type="molecule type" value="Genomic_DNA"/>
</dbReference>
<name>A0A1H8D9Q2_9PROT</name>
<keyword evidence="1" id="KW-1133">Transmembrane helix</keyword>
<dbReference type="Pfam" id="PF18902">
    <property type="entry name" value="DUF5658"/>
    <property type="match status" value="1"/>
</dbReference>
<keyword evidence="1" id="KW-0812">Transmembrane</keyword>
<evidence type="ECO:0000313" key="4">
    <source>
        <dbReference type="Proteomes" id="UP000199459"/>
    </source>
</evidence>
<dbReference type="STRING" id="917.SAMN05216326_11639"/>
<feature type="transmembrane region" description="Helical" evidence="1">
    <location>
        <begin position="57"/>
        <end position="81"/>
    </location>
</feature>
<feature type="transmembrane region" description="Helical" evidence="1">
    <location>
        <begin position="101"/>
        <end position="122"/>
    </location>
</feature>
<dbReference type="InterPro" id="IPR043717">
    <property type="entry name" value="DUF5658"/>
</dbReference>
<dbReference type="AlphaFoldDB" id="A0A1H8D9Q2"/>
<reference evidence="3 4" key="1">
    <citation type="submission" date="2016-10" db="EMBL/GenBank/DDBJ databases">
        <authorList>
            <person name="de Groot N.N."/>
        </authorList>
    </citation>
    <scope>NUCLEOTIDE SEQUENCE [LARGE SCALE GENOMIC DNA]</scope>
    <source>
        <strain evidence="3 4">Nm22</strain>
    </source>
</reference>
<dbReference type="Proteomes" id="UP000199459">
    <property type="component" value="Unassembled WGS sequence"/>
</dbReference>
<accession>A0A1H8D9Q2</accession>
<gene>
    <name evidence="3" type="ORF">SAMN05216325_106123</name>
</gene>
<protein>
    <recommendedName>
        <fullName evidence="2">DUF5658 domain-containing protein</fullName>
    </recommendedName>
</protein>
<feature type="domain" description="DUF5658" evidence="2">
    <location>
        <begin position="62"/>
        <end position="152"/>
    </location>
</feature>
<proteinExistence type="predicted"/>
<evidence type="ECO:0000256" key="1">
    <source>
        <dbReference type="SAM" id="Phobius"/>
    </source>
</evidence>
<keyword evidence="1" id="KW-0472">Membrane</keyword>
<sequence>MMSMTMVEDARVRERRRAVPFFCSYHMGFRPGRRMNERRSGSTRWQPAYVDCYASHLMLCVIAILLLSIGDAIFTLQILALGGEELNWFMAVLIDESVGKFVAVKMALTALALVLLVIHHNVRIIYTMRVRHVKYAILAGYSALIGYELCLLNLAGKL</sequence>
<feature type="transmembrane region" description="Helical" evidence="1">
    <location>
        <begin position="134"/>
        <end position="155"/>
    </location>
</feature>
<evidence type="ECO:0000313" key="3">
    <source>
        <dbReference type="EMBL" id="SEN03990.1"/>
    </source>
</evidence>
<dbReference type="OrthoDB" id="8546727at2"/>
<organism evidence="3 4">
    <name type="scientific">Nitrosomonas marina</name>
    <dbReference type="NCBI Taxonomy" id="917"/>
    <lineage>
        <taxon>Bacteria</taxon>
        <taxon>Pseudomonadati</taxon>
        <taxon>Pseudomonadota</taxon>
        <taxon>Betaproteobacteria</taxon>
        <taxon>Nitrosomonadales</taxon>
        <taxon>Nitrosomonadaceae</taxon>
        <taxon>Nitrosomonas</taxon>
    </lineage>
</organism>
<evidence type="ECO:0000259" key="2">
    <source>
        <dbReference type="Pfam" id="PF18902"/>
    </source>
</evidence>